<sequence length="152" mass="15922">MGLWSKLALLAAGAVVGGAATRVASDPAAREAIGRQVQSGTQGAVARHGSAGAVERRASGSAVELFRTAARRFQDFAARVRAGMNEREAELHEKFGVRTPVDHTANHPDAPHHAAPPPDAPWRADTAHEPGPAPGDPRGRIITHVPSEGNDR</sequence>
<evidence type="ECO:0000313" key="2">
    <source>
        <dbReference type="EMBL" id="KHE74913.1"/>
    </source>
</evidence>
<dbReference type="RefSeq" id="WP_035961714.1">
    <property type="nucleotide sequence ID" value="NZ_JAMBBG010000021.1"/>
</dbReference>
<accession>A0A0B0DBZ0</accession>
<dbReference type="AlphaFoldDB" id="A0A0B0DBZ0"/>
<reference evidence="2 3" key="1">
    <citation type="submission" date="2014-09" db="EMBL/GenBank/DDBJ databases">
        <title>High-quality draft genome sequence of Kocuria marina SO9-6, an actinobacterium isolated from a copper mine.</title>
        <authorList>
            <person name="Castro D.B."/>
            <person name="Pereira L.B."/>
            <person name="Silva M.V."/>
            <person name="Silva B.P."/>
            <person name="Zanardi B.R."/>
            <person name="Carlos C."/>
            <person name="Belgini D.R."/>
            <person name="Limache E.G."/>
            <person name="Lacerda G.V."/>
            <person name="Nery M.B."/>
            <person name="Gomes M.B."/>
            <person name="Souza S."/>
            <person name="Silva T.M."/>
            <person name="Rodrigues V.D."/>
            <person name="Paulino L.C."/>
            <person name="Vicentini R."/>
            <person name="Ferraz L.F."/>
            <person name="Ottoboni L.M."/>
        </authorList>
    </citation>
    <scope>NUCLEOTIDE SEQUENCE [LARGE SCALE GENOMIC DNA]</scope>
    <source>
        <strain evidence="2 3">SO9-6</strain>
    </source>
</reference>
<feature type="region of interest" description="Disordered" evidence="1">
    <location>
        <begin position="39"/>
        <end position="59"/>
    </location>
</feature>
<protein>
    <submittedName>
        <fullName evidence="2">Uncharacterized protein</fullName>
    </submittedName>
</protein>
<dbReference type="EMBL" id="JROM01000016">
    <property type="protein sequence ID" value="KHE74913.1"/>
    <property type="molecule type" value="Genomic_DNA"/>
</dbReference>
<feature type="region of interest" description="Disordered" evidence="1">
    <location>
        <begin position="91"/>
        <end position="152"/>
    </location>
</feature>
<dbReference type="eggNOG" id="ENOG50329Y8">
    <property type="taxonomic scope" value="Bacteria"/>
</dbReference>
<feature type="compositionally biased region" description="Basic and acidic residues" evidence="1">
    <location>
        <begin position="91"/>
        <end position="112"/>
    </location>
</feature>
<dbReference type="Proteomes" id="UP000030664">
    <property type="component" value="Unassembled WGS sequence"/>
</dbReference>
<evidence type="ECO:0000256" key="1">
    <source>
        <dbReference type="SAM" id="MobiDB-lite"/>
    </source>
</evidence>
<dbReference type="STRING" id="223184.AS25_03700"/>
<evidence type="ECO:0000313" key="3">
    <source>
        <dbReference type="Proteomes" id="UP000030664"/>
    </source>
</evidence>
<comment type="caution">
    <text evidence="2">The sequence shown here is derived from an EMBL/GenBank/DDBJ whole genome shotgun (WGS) entry which is preliminary data.</text>
</comment>
<name>A0A0B0DBZ0_9MICC</name>
<organism evidence="2 3">
    <name type="scientific">Kocuria marina</name>
    <dbReference type="NCBI Taxonomy" id="223184"/>
    <lineage>
        <taxon>Bacteria</taxon>
        <taxon>Bacillati</taxon>
        <taxon>Actinomycetota</taxon>
        <taxon>Actinomycetes</taxon>
        <taxon>Micrococcales</taxon>
        <taxon>Micrococcaceae</taxon>
        <taxon>Kocuria</taxon>
    </lineage>
</organism>
<proteinExistence type="predicted"/>
<gene>
    <name evidence="2" type="ORF">AS25_03700</name>
</gene>